<dbReference type="Gene3D" id="3.30.420.10">
    <property type="entry name" value="Ribonuclease H-like superfamily/Ribonuclease H"/>
    <property type="match status" value="1"/>
</dbReference>
<dbReference type="EMBL" id="JAMYWD010000007">
    <property type="protein sequence ID" value="KAJ4966312.1"/>
    <property type="molecule type" value="Genomic_DNA"/>
</dbReference>
<protein>
    <recommendedName>
        <fullName evidence="1">Integrase catalytic domain-containing protein</fullName>
    </recommendedName>
</protein>
<dbReference type="Proteomes" id="UP001141806">
    <property type="component" value="Unassembled WGS sequence"/>
</dbReference>
<dbReference type="PANTHER" id="PTHR42648">
    <property type="entry name" value="TRANSPOSASE, PUTATIVE-RELATED"/>
    <property type="match status" value="1"/>
</dbReference>
<evidence type="ECO:0000313" key="2">
    <source>
        <dbReference type="EMBL" id="KAJ4966312.1"/>
    </source>
</evidence>
<dbReference type="OrthoDB" id="6776856at2759"/>
<gene>
    <name evidence="2" type="ORF">NE237_018161</name>
</gene>
<dbReference type="GO" id="GO:0015074">
    <property type="term" value="P:DNA integration"/>
    <property type="evidence" value="ECO:0007669"/>
    <property type="project" value="InterPro"/>
</dbReference>
<dbReference type="InterPro" id="IPR036397">
    <property type="entry name" value="RNaseH_sf"/>
</dbReference>
<reference evidence="2" key="1">
    <citation type="journal article" date="2023" name="Plant J.">
        <title>The genome of the king protea, Protea cynaroides.</title>
        <authorList>
            <person name="Chang J."/>
            <person name="Duong T.A."/>
            <person name="Schoeman C."/>
            <person name="Ma X."/>
            <person name="Roodt D."/>
            <person name="Barker N."/>
            <person name="Li Z."/>
            <person name="Van de Peer Y."/>
            <person name="Mizrachi E."/>
        </authorList>
    </citation>
    <scope>NUCLEOTIDE SEQUENCE</scope>
    <source>
        <tissue evidence="2">Young leaves</tissue>
    </source>
</reference>
<dbReference type="InterPro" id="IPR057670">
    <property type="entry name" value="SH3_retrovirus"/>
</dbReference>
<organism evidence="2 3">
    <name type="scientific">Protea cynaroides</name>
    <dbReference type="NCBI Taxonomy" id="273540"/>
    <lineage>
        <taxon>Eukaryota</taxon>
        <taxon>Viridiplantae</taxon>
        <taxon>Streptophyta</taxon>
        <taxon>Embryophyta</taxon>
        <taxon>Tracheophyta</taxon>
        <taxon>Spermatophyta</taxon>
        <taxon>Magnoliopsida</taxon>
        <taxon>Proteales</taxon>
        <taxon>Proteaceae</taxon>
        <taxon>Protea</taxon>
    </lineage>
</organism>
<keyword evidence="3" id="KW-1185">Reference proteome</keyword>
<dbReference type="PROSITE" id="PS50994">
    <property type="entry name" value="INTEGRASE"/>
    <property type="match status" value="1"/>
</dbReference>
<dbReference type="PANTHER" id="PTHR42648:SF28">
    <property type="entry name" value="TRANSPOSON-ENCODED PROTEIN WITH RIBONUCLEASE H-LIKE AND RETROVIRUS ZINC FINGER-LIKE DOMAINS"/>
    <property type="match status" value="1"/>
</dbReference>
<dbReference type="Pfam" id="PF25597">
    <property type="entry name" value="SH3_retrovirus"/>
    <property type="match status" value="1"/>
</dbReference>
<accession>A0A9Q0QNQ9</accession>
<dbReference type="InterPro" id="IPR039537">
    <property type="entry name" value="Retrotran_Ty1/copia-like"/>
</dbReference>
<dbReference type="InterPro" id="IPR001584">
    <property type="entry name" value="Integrase_cat-core"/>
</dbReference>
<sequence>MRLRTNNGLEFCSKEFDELCRDKGIARHHTVRDTPQQNRITKRMNIKSLKRARCLLFNAKMGRSYWAEAVNTVCYLVNRSPATAIDCKTPIKVWSDKPADYKILKIFGCPPYYHVSEGKLEPRAKKNIFMGYGNGMKGYRIWFSSEKKVILSKNITFDENYMLHPKLDSVDSEKSDSVPKQIEFEITPSDSHDDDVIVQTDWFGEDI</sequence>
<feature type="domain" description="Integrase catalytic" evidence="1">
    <location>
        <begin position="1"/>
        <end position="98"/>
    </location>
</feature>
<name>A0A9Q0QNQ9_9MAGN</name>
<dbReference type="SUPFAM" id="SSF53098">
    <property type="entry name" value="Ribonuclease H-like"/>
    <property type="match status" value="1"/>
</dbReference>
<dbReference type="AlphaFoldDB" id="A0A9Q0QNQ9"/>
<evidence type="ECO:0000313" key="3">
    <source>
        <dbReference type="Proteomes" id="UP001141806"/>
    </source>
</evidence>
<dbReference type="InterPro" id="IPR012337">
    <property type="entry name" value="RNaseH-like_sf"/>
</dbReference>
<comment type="caution">
    <text evidence="2">The sequence shown here is derived from an EMBL/GenBank/DDBJ whole genome shotgun (WGS) entry which is preliminary data.</text>
</comment>
<dbReference type="GO" id="GO:0003676">
    <property type="term" value="F:nucleic acid binding"/>
    <property type="evidence" value="ECO:0007669"/>
    <property type="project" value="InterPro"/>
</dbReference>
<evidence type="ECO:0000259" key="1">
    <source>
        <dbReference type="PROSITE" id="PS50994"/>
    </source>
</evidence>
<proteinExistence type="predicted"/>